<proteinExistence type="predicted"/>
<comment type="caution">
    <text evidence="1">The sequence shown here is derived from an EMBL/GenBank/DDBJ whole genome shotgun (WGS) entry which is preliminary data.</text>
</comment>
<dbReference type="AlphaFoldDB" id="A0A8H7V1Y4"/>
<organism evidence="1 2">
    <name type="scientific">Mucor saturninus</name>
    <dbReference type="NCBI Taxonomy" id="64648"/>
    <lineage>
        <taxon>Eukaryota</taxon>
        <taxon>Fungi</taxon>
        <taxon>Fungi incertae sedis</taxon>
        <taxon>Mucoromycota</taxon>
        <taxon>Mucoromycotina</taxon>
        <taxon>Mucoromycetes</taxon>
        <taxon>Mucorales</taxon>
        <taxon>Mucorineae</taxon>
        <taxon>Mucoraceae</taxon>
        <taxon>Mucor</taxon>
    </lineage>
</organism>
<dbReference type="EMBL" id="JAEPRD010000109">
    <property type="protein sequence ID" value="KAG2198504.1"/>
    <property type="molecule type" value="Genomic_DNA"/>
</dbReference>
<evidence type="ECO:0000313" key="1">
    <source>
        <dbReference type="EMBL" id="KAG2198504.1"/>
    </source>
</evidence>
<feature type="non-terminal residue" evidence="1">
    <location>
        <position position="1"/>
    </location>
</feature>
<dbReference type="Proteomes" id="UP000603453">
    <property type="component" value="Unassembled WGS sequence"/>
</dbReference>
<name>A0A8H7V1Y4_9FUNG</name>
<keyword evidence="2" id="KW-1185">Reference proteome</keyword>
<sequence length="351" mass="40412">HGFNSILDLSDCSDDGQKKLFTAKEWKELQEKFNATRQTWRRLDSDIKHELKEIEKVAVEDLKKAYVMCLKKQAEYAFTPKEKYFECYAQVLKTIKFTPSFLISDNKNNEHTEADFVNKLWAPLFESFFRDSPNVTLKWGESVCEDSTSVKKDSITGPAKNIIDLRIISAAGHDVINVEFARNLDDNRYYGDRRKILRESKNNADFVYRSTSGNQGEITETRLKDDGLYISNKIGSLRTPSGPADLNVLRVLLERLDEVKRNAVHISNVHAIIQKDMALKNNIMAKKRGCDVSPNRNDKSEEKHVRECNECMYSSWTRGFWFAPSKSRDVAFAGDLPKYFMSPLPMLSHDN</sequence>
<protein>
    <submittedName>
        <fullName evidence="1">Uncharacterized protein</fullName>
    </submittedName>
</protein>
<evidence type="ECO:0000313" key="2">
    <source>
        <dbReference type="Proteomes" id="UP000603453"/>
    </source>
</evidence>
<gene>
    <name evidence="1" type="ORF">INT47_008608</name>
</gene>
<dbReference type="OrthoDB" id="2279737at2759"/>
<accession>A0A8H7V1Y4</accession>
<reference evidence="1" key="1">
    <citation type="submission" date="2020-12" db="EMBL/GenBank/DDBJ databases">
        <title>Metabolic potential, ecology and presence of endohyphal bacteria is reflected in genomic diversity of Mucoromycotina.</title>
        <authorList>
            <person name="Muszewska A."/>
            <person name="Okrasinska A."/>
            <person name="Steczkiewicz K."/>
            <person name="Drgas O."/>
            <person name="Orlowska M."/>
            <person name="Perlinska-Lenart U."/>
            <person name="Aleksandrzak-Piekarczyk T."/>
            <person name="Szatraj K."/>
            <person name="Zielenkiewicz U."/>
            <person name="Pilsyk S."/>
            <person name="Malc E."/>
            <person name="Mieczkowski P."/>
            <person name="Kruszewska J.S."/>
            <person name="Biernat P."/>
            <person name="Pawlowska J."/>
        </authorList>
    </citation>
    <scope>NUCLEOTIDE SEQUENCE</scope>
    <source>
        <strain evidence="1">WA0000017839</strain>
    </source>
</reference>